<dbReference type="InterPro" id="IPR036188">
    <property type="entry name" value="FAD/NAD-bd_sf"/>
</dbReference>
<protein>
    <recommendedName>
        <fullName evidence="3">UDP-galactopyranose mutase</fullName>
    </recommendedName>
</protein>
<evidence type="ECO:0000313" key="2">
    <source>
        <dbReference type="Proteomes" id="UP000324575"/>
    </source>
</evidence>
<dbReference type="Proteomes" id="UP000324575">
    <property type="component" value="Unassembled WGS sequence"/>
</dbReference>
<gene>
    <name evidence="1" type="ORF">EZS26_000320</name>
</gene>
<evidence type="ECO:0000313" key="1">
    <source>
        <dbReference type="EMBL" id="KAA6303769.1"/>
    </source>
</evidence>
<sequence length="423" mass="49281">MEQVIQKKCMKKIAVIGAGISGLTVSNILRDDYDVIVFETSSKPGGLIKCKRVDGNLYHIVGGHVFNSKREDVLNWFWKFFDKDNEFVKATRNASVFLNKPIGYPIENHIFDMQPDIQKQIISDLLTIATNNNFVPTNFEEFLKARFGKTLYELYFKPYNEKVWNKPLSTISLDWLEDKLPMPTVQDIIFNNFRREKEMTMVHSSFYYPKSGGSQFIADRLSEKLTIRYNTEIKEIRYDNNVWSVDNENFDIVLYTGNIKELPSMLPINLLSEYKQTIKNLQYHGTTSVLCKINKNPYSWMYLPDKQYKSHRIICTGNFAPSNNAKVNLTATVEFTDEINKETIMQNLSHIPYSPKYITHQYTEYTYPIQTPDTRLLVRNIKKSLEPRGLFLSGRFAEWEYYNMDAAIGAAIDLTRKIKNTNN</sequence>
<dbReference type="Gene3D" id="3.50.50.60">
    <property type="entry name" value="FAD/NAD(P)-binding domain"/>
    <property type="match status" value="1"/>
</dbReference>
<dbReference type="GO" id="GO:0005829">
    <property type="term" value="C:cytosol"/>
    <property type="evidence" value="ECO:0007669"/>
    <property type="project" value="TreeGrafter"/>
</dbReference>
<comment type="caution">
    <text evidence="1">The sequence shown here is derived from an EMBL/GenBank/DDBJ whole genome shotgun (WGS) entry which is preliminary data.</text>
</comment>
<proteinExistence type="predicted"/>
<accession>A0A5M8P5H0</accession>
<reference evidence="1 2" key="1">
    <citation type="submission" date="2019-03" db="EMBL/GenBank/DDBJ databases">
        <title>Single cell metagenomics reveals metabolic interactions within the superorganism composed of flagellate Streblomastix strix and complex community of Bacteroidetes bacteria on its surface.</title>
        <authorList>
            <person name="Treitli S.C."/>
            <person name="Kolisko M."/>
            <person name="Husnik F."/>
            <person name="Keeling P."/>
            <person name="Hampl V."/>
        </authorList>
    </citation>
    <scope>NUCLEOTIDE SEQUENCE [LARGE SCALE GENOMIC DNA]</scope>
    <source>
        <strain evidence="1">St1</strain>
    </source>
</reference>
<dbReference type="PANTHER" id="PTHR21197:SF0">
    <property type="entry name" value="UDP-GALACTOPYRANOSE MUTASE"/>
    <property type="match status" value="1"/>
</dbReference>
<dbReference type="GO" id="GO:0050660">
    <property type="term" value="F:flavin adenine dinucleotide binding"/>
    <property type="evidence" value="ECO:0007669"/>
    <property type="project" value="TreeGrafter"/>
</dbReference>
<dbReference type="EMBL" id="SNRX01000001">
    <property type="protein sequence ID" value="KAA6303769.1"/>
    <property type="molecule type" value="Genomic_DNA"/>
</dbReference>
<dbReference type="GO" id="GO:0008767">
    <property type="term" value="F:UDP-galactopyranose mutase activity"/>
    <property type="evidence" value="ECO:0007669"/>
    <property type="project" value="TreeGrafter"/>
</dbReference>
<organism evidence="1 2">
    <name type="scientific">Candidatus Ordinivivax streblomastigis</name>
    <dbReference type="NCBI Taxonomy" id="2540710"/>
    <lineage>
        <taxon>Bacteria</taxon>
        <taxon>Pseudomonadati</taxon>
        <taxon>Bacteroidota</taxon>
        <taxon>Bacteroidia</taxon>
        <taxon>Bacteroidales</taxon>
        <taxon>Candidatus Ordinivivax</taxon>
    </lineage>
</organism>
<dbReference type="PANTHER" id="PTHR21197">
    <property type="entry name" value="UDP-GALACTOPYRANOSE MUTASE"/>
    <property type="match status" value="1"/>
</dbReference>
<dbReference type="Pfam" id="PF13450">
    <property type="entry name" value="NAD_binding_8"/>
    <property type="match status" value="1"/>
</dbReference>
<name>A0A5M8P5H0_9BACT</name>
<dbReference type="SUPFAM" id="SSF51971">
    <property type="entry name" value="Nucleotide-binding domain"/>
    <property type="match status" value="1"/>
</dbReference>
<evidence type="ECO:0008006" key="3">
    <source>
        <dbReference type="Google" id="ProtNLM"/>
    </source>
</evidence>
<dbReference type="AlphaFoldDB" id="A0A5M8P5H0"/>